<accession>A0A8J4DCR5</accession>
<evidence type="ECO:0000256" key="4">
    <source>
        <dbReference type="SAM" id="Coils"/>
    </source>
</evidence>
<dbReference type="InterPro" id="IPR015943">
    <property type="entry name" value="WD40/YVTN_repeat-like_dom_sf"/>
</dbReference>
<proteinExistence type="predicted"/>
<dbReference type="GO" id="GO:0006893">
    <property type="term" value="P:Golgi to plasma membrane transport"/>
    <property type="evidence" value="ECO:0007669"/>
    <property type="project" value="TreeGrafter"/>
</dbReference>
<sequence>MKSCLMLSRTRELPYAFQVNMFGFGAASLKKKDSKSSAEFHTDRLRADALAGAERALLCTSGIPGTADALAYEPVQGLVAISTSDGKVKFLGRPGCEATEYSTARYPYATRQLQFLLNRGVLVRVSKGGFMESWSVVSGNPADASVRPLGTVKVRGDKICCVADMARDPYVLLGCASGSLRIAMLVDGSGSPTNLAHQARGFMVAPYRVRPHEMQGKGEVRQLAVQSFGPIHRALVLFTAGMVAVWDLRAVELTTSINPSSADAADNVQALADAGEATAVCWIGTDRGDFATGHVDGSVLVWVLPGLDPGKAVMTAAMRVSSGASEPVRMLRCVFGEVDGLLVLGGQEVEQPEALTWIPLLDGADEEATLAEDDEENEEDSSDGDSDESKGSRERGYRAKGCCSHSRSRRDTGAAARLRSKRALIRLPWFGHLIGFALVADGDYVTGYEPSAAVLQLVEGGQLVLYHLQDEQPHMVSPYFQQRSSITVTEAPLVPVHRPAGCSTSAITLTSLRKVASEMGNEYSGGMLADVGTFTCGTPPLLPLDATWGLLYCTGYKDGSVCLWDLHGGTTRLLCTAPARNAELKFSSASSGAVTCLSLVWPAGLLLAGHHKGEVRMYQFSSMERSVDCITMESIDTPGMAHSLHQPAGLQLRLRVQVSSGEVTSLAYCQAIHAVAVGDKAGGVALVDTAKPLVRWYAMPAQNAVLACSLAPLPLPPSRMRVPEVVGEEGTPSHAVVIADSEGRLAALDAARGCFIGRNGELSPKNHSYTLMLELLDENFIPIWSRRQVGAGCDQAALGGCTSGVPKGPQEHGVSGDEGDEGSCHTREQRSSPRHSAGSRGLGRARAGEKDEDDDQDGEDSETDIQCMNAETLLAKAAMQVEGAGTRRTSRRHRSGGGRRSREPDSSSPPVVLSSCPDPSAHYVLLVTDQYLRLYSSSNVLTAERSTLAKRSPAAQQRLVYARPIQLAGAPGIMALAAAEHGPCVQVYSLPSLELLHETPLSASLSWFWDVPPGHERRLGRLAATSRLGHLLLLGLSNELLTLGLAKGLPRPAPPVSLFDPVAATSSLAACAAYEDEHQVAAVGRLLRKTASQGPNSPAQLQRQPSALFAETGPSAIFVPEMIEGVDLPVIRTEGRRIEKAPAATAAAAAANAAITAPRLAAERVVGVAKEANVTLTRVFNRVQQGLSKAVEETTRGVRQLATNVEKGVATMIDGGANGIIAAAGNAPGHNAEWYASLPDLSAIFSRNVPEDDQTLARLRQRVQGRGGEDGDDDDDDVSILTISDGEGEDESSRCQTAAPRNQGAGTTAARAVGPPPPTHAARQPSAAASAQSPGIHGSWPHTSAAPRSAGGEEASLRNQLFAGGRHYTSAGGSAYASSLPRHAPGGIAHPRTRTADEIKRAYGRQPATSTARANEIRSVMEQNRGKLAERGEKLRQLNDKAADLENSAAGFAEMARQLAERERNKKWWQL</sequence>
<dbReference type="GO" id="GO:0005886">
    <property type="term" value="C:plasma membrane"/>
    <property type="evidence" value="ECO:0007669"/>
    <property type="project" value="TreeGrafter"/>
</dbReference>
<dbReference type="GO" id="GO:0045159">
    <property type="term" value="F:myosin II binding"/>
    <property type="evidence" value="ECO:0007669"/>
    <property type="project" value="TreeGrafter"/>
</dbReference>
<feature type="compositionally biased region" description="Low complexity" evidence="5">
    <location>
        <begin position="1321"/>
        <end position="1334"/>
    </location>
</feature>
<dbReference type="InterPro" id="IPR011047">
    <property type="entry name" value="Quinoprotein_ADH-like_sf"/>
</dbReference>
<feature type="coiled-coil region" evidence="4">
    <location>
        <begin position="1428"/>
        <end position="1455"/>
    </location>
</feature>
<gene>
    <name evidence="7" type="ORF">Vretimale_2736</name>
</gene>
<organism evidence="7 8">
    <name type="scientific">Volvox reticuliferus</name>
    <dbReference type="NCBI Taxonomy" id="1737510"/>
    <lineage>
        <taxon>Eukaryota</taxon>
        <taxon>Viridiplantae</taxon>
        <taxon>Chlorophyta</taxon>
        <taxon>core chlorophytes</taxon>
        <taxon>Chlorophyceae</taxon>
        <taxon>CS clade</taxon>
        <taxon>Chlamydomonadales</taxon>
        <taxon>Volvocaceae</taxon>
        <taxon>Volvox</taxon>
    </lineage>
</organism>
<feature type="region of interest" description="Disordered" evidence="5">
    <location>
        <begin position="1373"/>
        <end position="1393"/>
    </location>
</feature>
<reference evidence="7" key="1">
    <citation type="journal article" date="2021" name="Proc. Natl. Acad. Sci. U.S.A.">
        <title>Three genomes in the algal genus Volvox reveal the fate of a haploid sex-determining region after a transition to homothallism.</title>
        <authorList>
            <person name="Yamamoto K."/>
            <person name="Hamaji T."/>
            <person name="Kawai-Toyooka H."/>
            <person name="Matsuzaki R."/>
            <person name="Takahashi F."/>
            <person name="Nishimura Y."/>
            <person name="Kawachi M."/>
            <person name="Noguchi H."/>
            <person name="Minakuchi Y."/>
            <person name="Umen J.G."/>
            <person name="Toyoda A."/>
            <person name="Nozaki H."/>
        </authorList>
    </citation>
    <scope>NUCLEOTIDE SEQUENCE</scope>
    <source>
        <strain evidence="7">NIES-3785</strain>
    </source>
</reference>
<dbReference type="GO" id="GO:0019905">
    <property type="term" value="F:syntaxin binding"/>
    <property type="evidence" value="ECO:0007669"/>
    <property type="project" value="TreeGrafter"/>
</dbReference>
<dbReference type="Gene3D" id="2.130.10.10">
    <property type="entry name" value="YVTN repeat-like/Quinoprotein amine dehydrogenase"/>
    <property type="match status" value="2"/>
</dbReference>
<feature type="compositionally biased region" description="Basic and acidic residues" evidence="5">
    <location>
        <begin position="822"/>
        <end position="831"/>
    </location>
</feature>
<dbReference type="GO" id="GO:0005737">
    <property type="term" value="C:cytoplasm"/>
    <property type="evidence" value="ECO:0007669"/>
    <property type="project" value="UniProtKB-SubCell"/>
</dbReference>
<feature type="region of interest" description="Disordered" evidence="5">
    <location>
        <begin position="880"/>
        <end position="914"/>
    </location>
</feature>
<comment type="caution">
    <text evidence="7">The sequence shown here is derived from an EMBL/GenBank/DDBJ whole genome shotgun (WGS) entry which is preliminary data.</text>
</comment>
<evidence type="ECO:0000313" key="7">
    <source>
        <dbReference type="EMBL" id="GIL97020.1"/>
    </source>
</evidence>
<evidence type="ECO:0000256" key="3">
    <source>
        <dbReference type="PROSITE-ProRule" id="PRU00290"/>
    </source>
</evidence>
<feature type="domain" description="V-SNARE coiled-coil homology" evidence="6">
    <location>
        <begin position="1406"/>
        <end position="1470"/>
    </location>
</feature>
<evidence type="ECO:0000256" key="5">
    <source>
        <dbReference type="SAM" id="MobiDB-lite"/>
    </source>
</evidence>
<dbReference type="SUPFAM" id="SSF58038">
    <property type="entry name" value="SNARE fusion complex"/>
    <property type="match status" value="1"/>
</dbReference>
<feature type="compositionally biased region" description="Basic residues" evidence="5">
    <location>
        <begin position="888"/>
        <end position="899"/>
    </location>
</feature>
<protein>
    <recommendedName>
        <fullName evidence="6">V-SNARE coiled-coil homology domain-containing protein</fullName>
    </recommendedName>
</protein>
<feature type="compositionally biased region" description="Low complexity" evidence="5">
    <location>
        <begin position="834"/>
        <end position="845"/>
    </location>
</feature>
<feature type="region of interest" description="Disordered" evidence="5">
    <location>
        <begin position="1263"/>
        <end position="1355"/>
    </location>
</feature>
<dbReference type="PROSITE" id="PS50892">
    <property type="entry name" value="V_SNARE"/>
    <property type="match status" value="1"/>
</dbReference>
<evidence type="ECO:0000259" key="6">
    <source>
        <dbReference type="PROSITE" id="PS50892"/>
    </source>
</evidence>
<dbReference type="GO" id="GO:0006887">
    <property type="term" value="P:exocytosis"/>
    <property type="evidence" value="ECO:0007669"/>
    <property type="project" value="TreeGrafter"/>
</dbReference>
<feature type="compositionally biased region" description="Basic and acidic residues" evidence="5">
    <location>
        <begin position="387"/>
        <end position="397"/>
    </location>
</feature>
<feature type="region of interest" description="Disordered" evidence="5">
    <location>
        <begin position="803"/>
        <end position="862"/>
    </location>
</feature>
<feature type="compositionally biased region" description="Acidic residues" evidence="5">
    <location>
        <begin position="850"/>
        <end position="862"/>
    </location>
</feature>
<name>A0A8J4DCR5_9CHLO</name>
<evidence type="ECO:0000256" key="1">
    <source>
        <dbReference type="ARBA" id="ARBA00004496"/>
    </source>
</evidence>
<dbReference type="SUPFAM" id="SSF50998">
    <property type="entry name" value="Quinoprotein alcohol dehydrogenase-like"/>
    <property type="match status" value="1"/>
</dbReference>
<dbReference type="Proteomes" id="UP000722791">
    <property type="component" value="Unassembled WGS sequence"/>
</dbReference>
<dbReference type="CDD" id="cd15873">
    <property type="entry name" value="R-SNARE_STXBP5_6"/>
    <property type="match status" value="1"/>
</dbReference>
<dbReference type="EMBL" id="BNCQ01000004">
    <property type="protein sequence ID" value="GIL97020.1"/>
    <property type="molecule type" value="Genomic_DNA"/>
</dbReference>
<evidence type="ECO:0000256" key="2">
    <source>
        <dbReference type="ARBA" id="ARBA00022490"/>
    </source>
</evidence>
<feature type="region of interest" description="Disordered" evidence="5">
    <location>
        <begin position="369"/>
        <end position="407"/>
    </location>
</feature>
<feature type="compositionally biased region" description="Acidic residues" evidence="5">
    <location>
        <begin position="369"/>
        <end position="386"/>
    </location>
</feature>
<dbReference type="PANTHER" id="PTHR10241">
    <property type="entry name" value="LETHAL 2 GIANT LARVAE PROTEIN"/>
    <property type="match status" value="1"/>
</dbReference>
<dbReference type="PANTHER" id="PTHR10241:SF25">
    <property type="entry name" value="TOMOSYN, ISOFORM C"/>
    <property type="match status" value="1"/>
</dbReference>
<comment type="subcellular location">
    <subcellularLocation>
        <location evidence="1">Cytoplasm</location>
    </subcellularLocation>
</comment>
<dbReference type="Gene3D" id="1.20.5.110">
    <property type="match status" value="1"/>
</dbReference>
<keyword evidence="2" id="KW-0963">Cytoplasm</keyword>
<evidence type="ECO:0000313" key="8">
    <source>
        <dbReference type="Proteomes" id="UP000722791"/>
    </source>
</evidence>
<feature type="compositionally biased region" description="Polar residues" evidence="5">
    <location>
        <begin position="1294"/>
        <end position="1306"/>
    </location>
</feature>
<keyword evidence="3 4" id="KW-0175">Coiled coil</keyword>
<dbReference type="InterPro" id="IPR042855">
    <property type="entry name" value="V_SNARE_CC"/>
</dbReference>
<dbReference type="GO" id="GO:0005096">
    <property type="term" value="F:GTPase activator activity"/>
    <property type="evidence" value="ECO:0007669"/>
    <property type="project" value="TreeGrafter"/>
</dbReference>
<dbReference type="Pfam" id="PF00957">
    <property type="entry name" value="Synaptobrevin"/>
    <property type="match status" value="1"/>
</dbReference>